<name>I3VZY7_ECOLX</name>
<accession>I3VZY7</accession>
<proteinExistence type="predicted"/>
<evidence type="ECO:0000313" key="1">
    <source>
        <dbReference type="EMBL" id="AFK88914.1"/>
    </source>
</evidence>
<reference evidence="1" key="1">
    <citation type="submission" date="2012-01" db="EMBL/GenBank/DDBJ databases">
        <authorList>
            <person name="Summers A.O."/>
            <person name="Wireman J."/>
        </authorList>
    </citation>
    <scope>NUCLEOTIDE SEQUENCE</scope>
    <source>
        <strain evidence="1">417H</strain>
        <plasmid evidence="1">p417H-90</plasmid>
    </source>
</reference>
<protein>
    <submittedName>
        <fullName evidence="1">Uncharacterized protein</fullName>
    </submittedName>
</protein>
<sequence length="37" mass="4098">MIKSDSVPARRAGAGPLFSYEGGALWFQFCAGPEFFW</sequence>
<geneLocation type="plasmid" evidence="1">
    <name>p417H-90</name>
</geneLocation>
<organism evidence="1">
    <name type="scientific">Escherichia coli</name>
    <dbReference type="NCBI Taxonomy" id="562"/>
    <lineage>
        <taxon>Bacteria</taxon>
        <taxon>Pseudomonadati</taxon>
        <taxon>Pseudomonadota</taxon>
        <taxon>Gammaproteobacteria</taxon>
        <taxon>Enterobacterales</taxon>
        <taxon>Enterobacteriaceae</taxon>
        <taxon>Escherichia</taxon>
    </lineage>
</organism>
<dbReference type="EMBL" id="JQ418522">
    <property type="protein sequence ID" value="AFK88914.1"/>
    <property type="molecule type" value="Genomic_DNA"/>
</dbReference>
<dbReference type="AlphaFoldDB" id="I3VZY7"/>
<keyword evidence="1" id="KW-0614">Plasmid</keyword>